<comment type="caution">
    <text evidence="1">The sequence shown here is derived from an EMBL/GenBank/DDBJ whole genome shotgun (WGS) entry which is preliminary data.</text>
</comment>
<proteinExistence type="predicted"/>
<accession>A0A0F9G9Y0</accession>
<organism evidence="1">
    <name type="scientific">marine sediment metagenome</name>
    <dbReference type="NCBI Taxonomy" id="412755"/>
    <lineage>
        <taxon>unclassified sequences</taxon>
        <taxon>metagenomes</taxon>
        <taxon>ecological metagenomes</taxon>
    </lineage>
</organism>
<protein>
    <recommendedName>
        <fullName evidence="2">ATP-dependent DNA ligase family profile domain-containing protein</fullName>
    </recommendedName>
</protein>
<dbReference type="EMBL" id="LAZR01029290">
    <property type="protein sequence ID" value="KKL60017.1"/>
    <property type="molecule type" value="Genomic_DNA"/>
</dbReference>
<evidence type="ECO:0008006" key="2">
    <source>
        <dbReference type="Google" id="ProtNLM"/>
    </source>
</evidence>
<feature type="non-terminal residue" evidence="1">
    <location>
        <position position="66"/>
    </location>
</feature>
<reference evidence="1" key="1">
    <citation type="journal article" date="2015" name="Nature">
        <title>Complex archaea that bridge the gap between prokaryotes and eukaryotes.</title>
        <authorList>
            <person name="Spang A."/>
            <person name="Saw J.H."/>
            <person name="Jorgensen S.L."/>
            <person name="Zaremba-Niedzwiedzka K."/>
            <person name="Martijn J."/>
            <person name="Lind A.E."/>
            <person name="van Eijk R."/>
            <person name="Schleper C."/>
            <person name="Guy L."/>
            <person name="Ettema T.J."/>
        </authorList>
    </citation>
    <scope>NUCLEOTIDE SEQUENCE</scope>
</reference>
<sequence length="66" mass="7564">MKIERPMLAATVAYDDLEKVEWPVLCSPKIDGIRCLIHPELGPVTRSFKPLPNEHVRERLLIYAGH</sequence>
<gene>
    <name evidence="1" type="ORF">LCGC14_2209470</name>
</gene>
<name>A0A0F9G9Y0_9ZZZZ</name>
<evidence type="ECO:0000313" key="1">
    <source>
        <dbReference type="EMBL" id="KKL60017.1"/>
    </source>
</evidence>
<dbReference type="AlphaFoldDB" id="A0A0F9G9Y0"/>
<dbReference type="SUPFAM" id="SSF56091">
    <property type="entry name" value="DNA ligase/mRNA capping enzyme, catalytic domain"/>
    <property type="match status" value="1"/>
</dbReference>